<gene>
    <name evidence="1" type="ORF">LCGC14_2650580</name>
</gene>
<organism evidence="1">
    <name type="scientific">marine sediment metagenome</name>
    <dbReference type="NCBI Taxonomy" id="412755"/>
    <lineage>
        <taxon>unclassified sequences</taxon>
        <taxon>metagenomes</taxon>
        <taxon>ecological metagenomes</taxon>
    </lineage>
</organism>
<dbReference type="AlphaFoldDB" id="A0A0F8ZUU6"/>
<sequence length="250" mass="28335">AAGGLLIQPIKDAVLRRGDDDEWWQTLAEGYLEMGTLGLLGWGAEQAYYSAKFRDESVLKAPALDALWGFTQDVYWAALKTAQGNWVEGGESAYRSLVRRVSLFRAIDAHTEGPYWQSRHGKDEPAREAARAYKNLYQEKAKAASRGRRLSKQKEAELRQEARVVVANLGVDRKAAESRGRAQVRRQWMDKFWDAAENDDEAEAQRLAKILSAIGVNARGFEQSAGYRKDRLGEEAIRLARRAFARRFRE</sequence>
<feature type="non-terminal residue" evidence="1">
    <location>
        <position position="1"/>
    </location>
</feature>
<proteinExistence type="predicted"/>
<evidence type="ECO:0000313" key="1">
    <source>
        <dbReference type="EMBL" id="KKK97653.1"/>
    </source>
</evidence>
<protein>
    <submittedName>
        <fullName evidence="1">Uncharacterized protein</fullName>
    </submittedName>
</protein>
<accession>A0A0F8ZUU6</accession>
<comment type="caution">
    <text evidence="1">The sequence shown here is derived from an EMBL/GenBank/DDBJ whole genome shotgun (WGS) entry which is preliminary data.</text>
</comment>
<name>A0A0F8ZUU6_9ZZZZ</name>
<dbReference type="EMBL" id="LAZR01045955">
    <property type="protein sequence ID" value="KKK97653.1"/>
    <property type="molecule type" value="Genomic_DNA"/>
</dbReference>
<reference evidence="1" key="1">
    <citation type="journal article" date="2015" name="Nature">
        <title>Complex archaea that bridge the gap between prokaryotes and eukaryotes.</title>
        <authorList>
            <person name="Spang A."/>
            <person name="Saw J.H."/>
            <person name="Jorgensen S.L."/>
            <person name="Zaremba-Niedzwiedzka K."/>
            <person name="Martijn J."/>
            <person name="Lind A.E."/>
            <person name="van Eijk R."/>
            <person name="Schleper C."/>
            <person name="Guy L."/>
            <person name="Ettema T.J."/>
        </authorList>
    </citation>
    <scope>NUCLEOTIDE SEQUENCE</scope>
</reference>